<keyword evidence="5 9" id="KW-0812">Transmembrane</keyword>
<gene>
    <name evidence="11" type="ORF">DV733_09665</name>
</gene>
<dbReference type="AlphaFoldDB" id="A0A4D6HD41"/>
<proteinExistence type="predicted"/>
<name>A0A4D6HD41_9EURY</name>
<evidence type="ECO:0000259" key="10">
    <source>
        <dbReference type="Pfam" id="PF13231"/>
    </source>
</evidence>
<accession>A0A4D6HD41</accession>
<organism evidence="11 12">
    <name type="scientific">Halapricum salinum</name>
    <dbReference type="NCBI Taxonomy" id="1457250"/>
    <lineage>
        <taxon>Archaea</taxon>
        <taxon>Methanobacteriati</taxon>
        <taxon>Methanobacteriota</taxon>
        <taxon>Stenosarchaea group</taxon>
        <taxon>Halobacteria</taxon>
        <taxon>Halobacteriales</taxon>
        <taxon>Haloarculaceae</taxon>
        <taxon>Halapricum</taxon>
    </lineage>
</organism>
<evidence type="ECO:0000256" key="7">
    <source>
        <dbReference type="ARBA" id="ARBA00023136"/>
    </source>
</evidence>
<keyword evidence="2" id="KW-1003">Cell membrane</keyword>
<feature type="transmembrane region" description="Helical" evidence="9">
    <location>
        <begin position="428"/>
        <end position="450"/>
    </location>
</feature>
<feature type="domain" description="Glycosyltransferase RgtA/B/C/D-like" evidence="10">
    <location>
        <begin position="122"/>
        <end position="238"/>
    </location>
</feature>
<dbReference type="PANTHER" id="PTHR33908:SF11">
    <property type="entry name" value="MEMBRANE PROTEIN"/>
    <property type="match status" value="1"/>
</dbReference>
<feature type="transmembrane region" description="Helical" evidence="9">
    <location>
        <begin position="375"/>
        <end position="394"/>
    </location>
</feature>
<feature type="transmembrane region" description="Helical" evidence="9">
    <location>
        <begin position="277"/>
        <end position="295"/>
    </location>
</feature>
<dbReference type="PANTHER" id="PTHR33908">
    <property type="entry name" value="MANNOSYLTRANSFERASE YKCB-RELATED"/>
    <property type="match status" value="1"/>
</dbReference>
<evidence type="ECO:0000256" key="3">
    <source>
        <dbReference type="ARBA" id="ARBA00022676"/>
    </source>
</evidence>
<evidence type="ECO:0000256" key="4">
    <source>
        <dbReference type="ARBA" id="ARBA00022679"/>
    </source>
</evidence>
<evidence type="ECO:0000313" key="12">
    <source>
        <dbReference type="Proteomes" id="UP000296706"/>
    </source>
</evidence>
<dbReference type="Proteomes" id="UP000296706">
    <property type="component" value="Chromosome"/>
</dbReference>
<evidence type="ECO:0000256" key="2">
    <source>
        <dbReference type="ARBA" id="ARBA00022475"/>
    </source>
</evidence>
<evidence type="ECO:0000256" key="5">
    <source>
        <dbReference type="ARBA" id="ARBA00022692"/>
    </source>
</evidence>
<dbReference type="InterPro" id="IPR050297">
    <property type="entry name" value="LipidA_mod_glycosyltrf_83"/>
</dbReference>
<reference evidence="11 12" key="1">
    <citation type="journal article" date="2019" name="Nat. Commun.">
        <title>A new type of DNA phosphorothioation-based antiviral system in archaea.</title>
        <authorList>
            <person name="Xiong L."/>
            <person name="Liu S."/>
            <person name="Chen S."/>
            <person name="Xiao Y."/>
            <person name="Zhu B."/>
            <person name="Gao Y."/>
            <person name="Zhang Y."/>
            <person name="Chen B."/>
            <person name="Luo J."/>
            <person name="Deng Z."/>
            <person name="Chen X."/>
            <person name="Wang L."/>
            <person name="Chen S."/>
        </authorList>
    </citation>
    <scope>NUCLEOTIDE SEQUENCE [LARGE SCALE GENOMIC DNA]</scope>
    <source>
        <strain evidence="11 12">CBA1105</strain>
    </source>
</reference>
<dbReference type="KEGG" id="hsn:DV733_09665"/>
<protein>
    <recommendedName>
        <fullName evidence="10">Glycosyltransferase RgtA/B/C/D-like domain-containing protein</fullName>
    </recommendedName>
</protein>
<keyword evidence="12" id="KW-1185">Reference proteome</keyword>
<feature type="transmembrane region" description="Helical" evidence="9">
    <location>
        <begin position="194"/>
        <end position="212"/>
    </location>
</feature>
<dbReference type="GO" id="GO:0005886">
    <property type="term" value="C:plasma membrane"/>
    <property type="evidence" value="ECO:0007669"/>
    <property type="project" value="UniProtKB-SubCell"/>
</dbReference>
<feature type="region of interest" description="Disordered" evidence="8">
    <location>
        <begin position="15"/>
        <end position="44"/>
    </location>
</feature>
<dbReference type="InterPro" id="IPR038731">
    <property type="entry name" value="RgtA/B/C-like"/>
</dbReference>
<dbReference type="Pfam" id="PF13231">
    <property type="entry name" value="PMT_2"/>
    <property type="match status" value="1"/>
</dbReference>
<comment type="subcellular location">
    <subcellularLocation>
        <location evidence="1">Cell membrane</location>
        <topology evidence="1">Multi-pass membrane protein</topology>
    </subcellularLocation>
</comment>
<dbReference type="GO" id="GO:0008610">
    <property type="term" value="P:lipid biosynthetic process"/>
    <property type="evidence" value="ECO:0007669"/>
    <property type="project" value="UniProtKB-ARBA"/>
</dbReference>
<dbReference type="GO" id="GO:0016763">
    <property type="term" value="F:pentosyltransferase activity"/>
    <property type="evidence" value="ECO:0007669"/>
    <property type="project" value="TreeGrafter"/>
</dbReference>
<evidence type="ECO:0000256" key="9">
    <source>
        <dbReference type="SAM" id="Phobius"/>
    </source>
</evidence>
<feature type="transmembrane region" description="Helical" evidence="9">
    <location>
        <begin position="170"/>
        <end position="188"/>
    </location>
</feature>
<feature type="transmembrane region" description="Helical" evidence="9">
    <location>
        <begin position="346"/>
        <end position="363"/>
    </location>
</feature>
<keyword evidence="6 9" id="KW-1133">Transmembrane helix</keyword>
<evidence type="ECO:0000256" key="1">
    <source>
        <dbReference type="ARBA" id="ARBA00004651"/>
    </source>
</evidence>
<keyword evidence="4" id="KW-0808">Transferase</keyword>
<keyword evidence="3" id="KW-0328">Glycosyltransferase</keyword>
<sequence length="582" mass="63206">MLLVSGLRTSTVGDVATMGDRAETGQSNEPDSQSAAGRDSRSRSARVRGHWARLLDRVGGVVRQLERADWAVLALLVVAAVLRLYRLGEESVWLDEALTWYRVTEQYTTVEILFVLPLEDVHPPLYFLLMDLWTSVAGASESALRFPSVVFGVTSVGLLYLFGVKVFDRSTGAIAAALLAVSSFHLYYAQEARMYTLMTALTVVSFYFFVDIADEESHGRLSVLGYLVSTVLLAYTHLFGTFIVLAQNAYLLSRVALSGGTVPVIGRVGTTATSLRGWLRVQALLALMVAPWWVALTVRLPTISAGGCTGITWIPESTPAGAVSILKRYFYYCGAPETVSPIPAEAFLLVMVLAGGLVVAGLFAAGDGRPGSGELLLLVWLLTPIVVPFVLSHVVAPIMVARYTIGASLALFLLVGRGVQTLRPYAPAAVRVALVGVLLLGLVAPLSGYYESDQKRQWRDAVESIESSGDRGDLVLVTKSHLVPTYQYYARRPPDTVVGMERLATRETVSEAVGDRGSVWVVRSWTGRTTLGDHLRSLNYTAVETVRSQGIYARRFVRVSGQNQASRQAYSSEKTATVRSAS</sequence>
<evidence type="ECO:0000256" key="8">
    <source>
        <dbReference type="SAM" id="MobiDB-lite"/>
    </source>
</evidence>
<evidence type="ECO:0000256" key="6">
    <source>
        <dbReference type="ARBA" id="ARBA00022989"/>
    </source>
</evidence>
<feature type="transmembrane region" description="Helical" evidence="9">
    <location>
        <begin position="224"/>
        <end position="245"/>
    </location>
</feature>
<dbReference type="EMBL" id="CP031310">
    <property type="protein sequence ID" value="QCC51491.1"/>
    <property type="molecule type" value="Genomic_DNA"/>
</dbReference>
<evidence type="ECO:0000313" key="11">
    <source>
        <dbReference type="EMBL" id="QCC51491.1"/>
    </source>
</evidence>
<keyword evidence="7 9" id="KW-0472">Membrane</keyword>